<dbReference type="Pfam" id="PF13181">
    <property type="entry name" value="TPR_8"/>
    <property type="match status" value="1"/>
</dbReference>
<feature type="region of interest" description="Disordered" evidence="7">
    <location>
        <begin position="30"/>
        <end position="52"/>
    </location>
</feature>
<dbReference type="PANTHER" id="PTHR13143:SF6">
    <property type="entry name" value="TETRATRICOPEPTIDE REPEAT PROTEIN 19, MITOCHONDRIAL"/>
    <property type="match status" value="1"/>
</dbReference>
<dbReference type="InterPro" id="IPR011990">
    <property type="entry name" value="TPR-like_helical_dom_sf"/>
</dbReference>
<dbReference type="Gene3D" id="1.25.40.10">
    <property type="entry name" value="Tetratricopeptide repeat domain"/>
    <property type="match status" value="2"/>
</dbReference>
<keyword evidence="6" id="KW-0496">Mitochondrion</keyword>
<evidence type="ECO:0000256" key="2">
    <source>
        <dbReference type="ARBA" id="ARBA00008219"/>
    </source>
</evidence>
<dbReference type="GO" id="GO:0005743">
    <property type="term" value="C:mitochondrial inner membrane"/>
    <property type="evidence" value="ECO:0007669"/>
    <property type="project" value="TreeGrafter"/>
</dbReference>
<evidence type="ECO:0000256" key="5">
    <source>
        <dbReference type="ARBA" id="ARBA00022946"/>
    </source>
</evidence>
<evidence type="ECO:0000313" key="9">
    <source>
        <dbReference type="WBParaSite" id="ALUE_0001535801-mRNA-1"/>
    </source>
</evidence>
<dbReference type="Pfam" id="PF13424">
    <property type="entry name" value="TPR_12"/>
    <property type="match status" value="1"/>
</dbReference>
<protein>
    <submittedName>
        <fullName evidence="9">MalT-like TPR region domain-containing protein</fullName>
    </submittedName>
</protein>
<reference evidence="9" key="1">
    <citation type="submission" date="2023-03" db="UniProtKB">
        <authorList>
            <consortium name="WormBaseParasite"/>
        </authorList>
    </citation>
    <scope>IDENTIFICATION</scope>
</reference>
<keyword evidence="3" id="KW-0677">Repeat</keyword>
<name>A0A9J2PZE2_ASCLU</name>
<dbReference type="AlphaFoldDB" id="A0A9J2PZE2"/>
<proteinExistence type="inferred from homology"/>
<evidence type="ECO:0000256" key="7">
    <source>
        <dbReference type="SAM" id="MobiDB-lite"/>
    </source>
</evidence>
<evidence type="ECO:0000256" key="3">
    <source>
        <dbReference type="ARBA" id="ARBA00022737"/>
    </source>
</evidence>
<keyword evidence="5" id="KW-0809">Transit peptide</keyword>
<dbReference type="WBParaSite" id="ALUE_0001535801-mRNA-1">
    <property type="protein sequence ID" value="ALUE_0001535801-mRNA-1"/>
    <property type="gene ID" value="ALUE_0001535801"/>
</dbReference>
<comment type="similarity">
    <text evidence="2">Belongs to the TTC19 family.</text>
</comment>
<dbReference type="PANTHER" id="PTHR13143">
    <property type="entry name" value="TETRATRICOPEPTIDE REPEAT PROTEIN 19"/>
    <property type="match status" value="1"/>
</dbReference>
<dbReference type="InterPro" id="IPR040395">
    <property type="entry name" value="TTC19"/>
</dbReference>
<organism evidence="8 9">
    <name type="scientific">Ascaris lumbricoides</name>
    <name type="common">Giant roundworm</name>
    <dbReference type="NCBI Taxonomy" id="6252"/>
    <lineage>
        <taxon>Eukaryota</taxon>
        <taxon>Metazoa</taxon>
        <taxon>Ecdysozoa</taxon>
        <taxon>Nematoda</taxon>
        <taxon>Chromadorea</taxon>
        <taxon>Rhabditida</taxon>
        <taxon>Spirurina</taxon>
        <taxon>Ascaridomorpha</taxon>
        <taxon>Ascaridoidea</taxon>
        <taxon>Ascarididae</taxon>
        <taxon>Ascaris</taxon>
    </lineage>
</organism>
<accession>A0A9J2PZE2</accession>
<keyword evidence="8" id="KW-1185">Reference proteome</keyword>
<dbReference type="InterPro" id="IPR019734">
    <property type="entry name" value="TPR_rpt"/>
</dbReference>
<evidence type="ECO:0000256" key="6">
    <source>
        <dbReference type="ARBA" id="ARBA00023128"/>
    </source>
</evidence>
<evidence type="ECO:0000313" key="8">
    <source>
        <dbReference type="Proteomes" id="UP000036681"/>
    </source>
</evidence>
<evidence type="ECO:0000256" key="4">
    <source>
        <dbReference type="ARBA" id="ARBA00022803"/>
    </source>
</evidence>
<sequence length="384" mass="44850">MLRSLVTCRNIALRCRPACSFVNSTKRSRDRYDQRGNRQRQRSNSSKQRGWKGFGTTTVPLFGLSWLVTIKDMLGIERFKTDDDPLKDKVKKAFISRKYGRYEEAVSVLEEALAIAKERGEELPISRVYDELANTYYEMGKLDDAERLFRLLIRRMIELHDKHESDPEFIGVSLKLADIFAQKGQIENAETGYRHCVMEEHLKKYVVAEGALAEHRHQVEAHGAAYTDPIALFGMCLEQYAHFLVNYRGEDRLPECEEYMDEVLKISYQIYGANSFHMINILNNFGAALILKHRFELARKYLSLGIDRILHVDECSGMLPGYYCNYAEALFHCGQKDQALEYARKAVNLSRSEEPRVQEYARRFLQEMEKDIKGTRRRSWLWLW</sequence>
<dbReference type="GO" id="GO:0034551">
    <property type="term" value="P:mitochondrial respiratory chain complex III assembly"/>
    <property type="evidence" value="ECO:0007669"/>
    <property type="project" value="InterPro"/>
</dbReference>
<evidence type="ECO:0000256" key="1">
    <source>
        <dbReference type="ARBA" id="ARBA00004173"/>
    </source>
</evidence>
<keyword evidence="4" id="KW-0802">TPR repeat</keyword>
<comment type="subcellular location">
    <subcellularLocation>
        <location evidence="1">Mitochondrion</location>
    </subcellularLocation>
</comment>
<dbReference type="SMART" id="SM00028">
    <property type="entry name" value="TPR"/>
    <property type="match status" value="4"/>
</dbReference>
<dbReference type="SUPFAM" id="SSF48452">
    <property type="entry name" value="TPR-like"/>
    <property type="match status" value="1"/>
</dbReference>
<dbReference type="Proteomes" id="UP000036681">
    <property type="component" value="Unplaced"/>
</dbReference>